<evidence type="ECO:0000313" key="2">
    <source>
        <dbReference type="Proteomes" id="UP000827976"/>
    </source>
</evidence>
<protein>
    <submittedName>
        <fullName evidence="1">GTD-binding domain-containing protein</fullName>
    </submittedName>
</protein>
<comment type="caution">
    <text evidence="1">The sequence shown here is derived from an EMBL/GenBank/DDBJ whole genome shotgun (WGS) entry which is preliminary data.</text>
</comment>
<accession>A0ACB7VL11</accession>
<organism evidence="1 2">
    <name type="scientific">Dioscorea alata</name>
    <name type="common">Purple yam</name>
    <dbReference type="NCBI Taxonomy" id="55571"/>
    <lineage>
        <taxon>Eukaryota</taxon>
        <taxon>Viridiplantae</taxon>
        <taxon>Streptophyta</taxon>
        <taxon>Embryophyta</taxon>
        <taxon>Tracheophyta</taxon>
        <taxon>Spermatophyta</taxon>
        <taxon>Magnoliopsida</taxon>
        <taxon>Liliopsida</taxon>
        <taxon>Dioscoreales</taxon>
        <taxon>Dioscoreaceae</taxon>
        <taxon>Dioscorea</taxon>
    </lineage>
</organism>
<name>A0ACB7VL11_DIOAL</name>
<evidence type="ECO:0000313" key="1">
    <source>
        <dbReference type="EMBL" id="KAH7674938.1"/>
    </source>
</evidence>
<proteinExistence type="predicted"/>
<reference evidence="2" key="1">
    <citation type="journal article" date="2022" name="Nat. Commun.">
        <title>Chromosome evolution and the genetic basis of agronomically important traits in greater yam.</title>
        <authorList>
            <person name="Bredeson J.V."/>
            <person name="Lyons J.B."/>
            <person name="Oniyinde I.O."/>
            <person name="Okereke N.R."/>
            <person name="Kolade O."/>
            <person name="Nnabue I."/>
            <person name="Nwadili C.O."/>
            <person name="Hribova E."/>
            <person name="Parker M."/>
            <person name="Nwogha J."/>
            <person name="Shu S."/>
            <person name="Carlson J."/>
            <person name="Kariba R."/>
            <person name="Muthemba S."/>
            <person name="Knop K."/>
            <person name="Barton G.J."/>
            <person name="Sherwood A.V."/>
            <person name="Lopez-Montes A."/>
            <person name="Asiedu R."/>
            <person name="Jamnadass R."/>
            <person name="Muchugi A."/>
            <person name="Goodstein D."/>
            <person name="Egesi C.N."/>
            <person name="Featherston J."/>
            <person name="Asfaw A."/>
            <person name="Simpson G.G."/>
            <person name="Dolezel J."/>
            <person name="Hendre P.S."/>
            <person name="Van Deynze A."/>
            <person name="Kumar P.L."/>
            <person name="Obidiegwu J.E."/>
            <person name="Bhattacharjee R."/>
            <person name="Rokhsar D.S."/>
        </authorList>
    </citation>
    <scope>NUCLEOTIDE SEQUENCE [LARGE SCALE GENOMIC DNA]</scope>
    <source>
        <strain evidence="2">cv. TDa95/00328</strain>
    </source>
</reference>
<dbReference type="Proteomes" id="UP000827976">
    <property type="component" value="Chromosome 8"/>
</dbReference>
<keyword evidence="2" id="KW-1185">Reference proteome</keyword>
<gene>
    <name evidence="1" type="ORF">IHE45_08G105400</name>
</gene>
<dbReference type="EMBL" id="CM037018">
    <property type="protein sequence ID" value="KAH7674938.1"/>
    <property type="molecule type" value="Genomic_DNA"/>
</dbReference>
<sequence length="471" mass="54067">MAEGEISVLKDALFNQCVLLEKLYNEIEEERDASASAANEALSMILRLQREKAIEKMEACQYKRMMEEKLYLAEELLADLEEVVQQKEMEIQTLRSQLKACKHQSTSVIDVKEMRILGKPSTLWKKKCLFRRNISLPVLRFDCLCHESDIIDETSPSLLTRQLISGEDGDFRVELERKFTEGENSELFEDSDTDLKHSEEEKRTWNKNVEEGCCNGSLVIKDPVNVEEVSPACSWYSAVSGEGVRIKLNGEHVSRLPSQSEISQKLSDCGSPSSSCLETESNVNTFHSVSVQDIYEVPEDQKGDKLNENFNQVLEDSILKAKEILVPHEAMNYILKDDEWLNKALIYSHQENKVSKLRKGTSMNHGKRFSMPMRTKSMNYHVVDPPKNEITEYLKNVGQLKCQLQQFERENATIQDDADRGKEQLKLLKEIYKQLNVIESKIRNPYVKKHAQEEDSKLVSVMEQAVLSFSI</sequence>